<comment type="caution">
    <text evidence="5">The sequence shown here is derived from an EMBL/GenBank/DDBJ whole genome shotgun (WGS) entry which is preliminary data.</text>
</comment>
<evidence type="ECO:0000256" key="2">
    <source>
        <dbReference type="ARBA" id="ARBA00023002"/>
    </source>
</evidence>
<dbReference type="SMART" id="SM00822">
    <property type="entry name" value="PKS_KR"/>
    <property type="match status" value="1"/>
</dbReference>
<dbReference type="GO" id="GO:0016491">
    <property type="term" value="F:oxidoreductase activity"/>
    <property type="evidence" value="ECO:0007669"/>
    <property type="project" value="UniProtKB-KW"/>
</dbReference>
<accession>A0AAD4L5G3</accession>
<dbReference type="PANTHER" id="PTHR43976:SF16">
    <property type="entry name" value="SHORT-CHAIN DEHYDROGENASE_REDUCTASE FAMILY PROTEIN"/>
    <property type="match status" value="1"/>
</dbReference>
<gene>
    <name evidence="5" type="ORF">BGW36DRAFT_414274</name>
</gene>
<keyword evidence="2" id="KW-0560">Oxidoreductase</keyword>
<dbReference type="Pfam" id="PF00106">
    <property type="entry name" value="adh_short"/>
    <property type="match status" value="1"/>
</dbReference>
<comment type="similarity">
    <text evidence="1 3">Belongs to the short-chain dehydrogenases/reductases (SDR) family.</text>
</comment>
<organism evidence="5 6">
    <name type="scientific">Talaromyces proteolyticus</name>
    <dbReference type="NCBI Taxonomy" id="1131652"/>
    <lineage>
        <taxon>Eukaryota</taxon>
        <taxon>Fungi</taxon>
        <taxon>Dikarya</taxon>
        <taxon>Ascomycota</taxon>
        <taxon>Pezizomycotina</taxon>
        <taxon>Eurotiomycetes</taxon>
        <taxon>Eurotiomycetidae</taxon>
        <taxon>Eurotiales</taxon>
        <taxon>Trichocomaceae</taxon>
        <taxon>Talaromyces</taxon>
        <taxon>Talaromyces sect. Bacilispori</taxon>
    </lineage>
</organism>
<keyword evidence="6" id="KW-1185">Reference proteome</keyword>
<dbReference type="RefSeq" id="XP_046076935.1">
    <property type="nucleotide sequence ID" value="XM_046219285.1"/>
</dbReference>
<feature type="domain" description="Ketoreductase" evidence="4">
    <location>
        <begin position="5"/>
        <end position="184"/>
    </location>
</feature>
<dbReference type="EMBL" id="JAJTJA010000002">
    <property type="protein sequence ID" value="KAH8703917.1"/>
    <property type="molecule type" value="Genomic_DNA"/>
</dbReference>
<evidence type="ECO:0000259" key="4">
    <source>
        <dbReference type="SMART" id="SM00822"/>
    </source>
</evidence>
<proteinExistence type="inferred from homology"/>
<dbReference type="Proteomes" id="UP001201262">
    <property type="component" value="Unassembled WGS sequence"/>
</dbReference>
<dbReference type="AlphaFoldDB" id="A0AAD4L5G3"/>
<name>A0AAD4L5G3_9EURO</name>
<reference evidence="5" key="1">
    <citation type="submission" date="2021-12" db="EMBL/GenBank/DDBJ databases">
        <title>Convergent genome expansion in fungi linked to evolution of root-endophyte symbiosis.</title>
        <authorList>
            <consortium name="DOE Joint Genome Institute"/>
            <person name="Ke Y.-H."/>
            <person name="Bonito G."/>
            <person name="Liao H.-L."/>
            <person name="Looney B."/>
            <person name="Rojas-Flechas A."/>
            <person name="Nash J."/>
            <person name="Hameed K."/>
            <person name="Schadt C."/>
            <person name="Martin F."/>
            <person name="Crous P.W."/>
            <person name="Miettinen O."/>
            <person name="Magnuson J.K."/>
            <person name="Labbe J."/>
            <person name="Jacobson D."/>
            <person name="Doktycz M.J."/>
            <person name="Veneault-Fourrey C."/>
            <person name="Kuo A."/>
            <person name="Mondo S."/>
            <person name="Calhoun S."/>
            <person name="Riley R."/>
            <person name="Ohm R."/>
            <person name="LaButti K."/>
            <person name="Andreopoulos B."/>
            <person name="Pangilinan J."/>
            <person name="Nolan M."/>
            <person name="Tritt A."/>
            <person name="Clum A."/>
            <person name="Lipzen A."/>
            <person name="Daum C."/>
            <person name="Barry K."/>
            <person name="Grigoriev I.V."/>
            <person name="Vilgalys R."/>
        </authorList>
    </citation>
    <scope>NUCLEOTIDE SEQUENCE</scope>
    <source>
        <strain evidence="5">PMI_201</strain>
    </source>
</reference>
<dbReference type="SUPFAM" id="SSF51735">
    <property type="entry name" value="NAD(P)-binding Rossmann-fold domains"/>
    <property type="match status" value="1"/>
</dbReference>
<dbReference type="GeneID" id="70249572"/>
<evidence type="ECO:0000256" key="1">
    <source>
        <dbReference type="ARBA" id="ARBA00006484"/>
    </source>
</evidence>
<dbReference type="InterPro" id="IPR051911">
    <property type="entry name" value="SDR_oxidoreductase"/>
</dbReference>
<dbReference type="InterPro" id="IPR002347">
    <property type="entry name" value="SDR_fam"/>
</dbReference>
<dbReference type="PRINTS" id="PR00081">
    <property type="entry name" value="GDHRDH"/>
</dbReference>
<dbReference type="PANTHER" id="PTHR43976">
    <property type="entry name" value="SHORT CHAIN DEHYDROGENASE"/>
    <property type="match status" value="1"/>
</dbReference>
<dbReference type="Gene3D" id="3.40.50.720">
    <property type="entry name" value="NAD(P)-binding Rossmann-like Domain"/>
    <property type="match status" value="1"/>
</dbReference>
<protein>
    <recommendedName>
        <fullName evidence="4">Ketoreductase domain-containing protein</fullName>
    </recommendedName>
</protein>
<evidence type="ECO:0000313" key="5">
    <source>
        <dbReference type="EMBL" id="KAH8703917.1"/>
    </source>
</evidence>
<evidence type="ECO:0000256" key="3">
    <source>
        <dbReference type="RuleBase" id="RU000363"/>
    </source>
</evidence>
<sequence length="289" mass="30713">MAGKLTWLVTGCSSGLGEALALAILAAGDNVIATARSGQDSAFERLAPLKEVGIAIMEINVTAPVDVLNAKVKEAWSITGQIDVLINNAAYIDAGVIEEIDEPFITNALRNNVFGPLNLTRALLPYMRVCQSGTILFMSSVGAYYGAPGASAYSGSKGLLEGLVPNLALEIQPFGLRTCLVTPGYYRTQVIRPGNILYRAPNHLPEYAEMNKLIEAGCNAADGNQPGDPRKAAALIVEAVQGEGRCANKQLPERLPLGPDAFKAIRANCEAKLKICDEWESSRVGLEGI</sequence>
<dbReference type="InterPro" id="IPR036291">
    <property type="entry name" value="NAD(P)-bd_dom_sf"/>
</dbReference>
<evidence type="ECO:0000313" key="6">
    <source>
        <dbReference type="Proteomes" id="UP001201262"/>
    </source>
</evidence>
<dbReference type="InterPro" id="IPR057326">
    <property type="entry name" value="KR_dom"/>
</dbReference>
<dbReference type="PRINTS" id="PR00080">
    <property type="entry name" value="SDRFAMILY"/>
</dbReference>